<dbReference type="Proteomes" id="UP000254920">
    <property type="component" value="Unassembled WGS sequence"/>
</dbReference>
<dbReference type="SUPFAM" id="SSF52738">
    <property type="entry name" value="Methylesterase CheB, C-terminal domain"/>
    <property type="match status" value="1"/>
</dbReference>
<dbReference type="OrthoDB" id="9793421at2"/>
<dbReference type="EC" id="3.1.1.61" evidence="2"/>
<feature type="domain" description="CheB-type methylesterase" evidence="4">
    <location>
        <begin position="1"/>
        <end position="186"/>
    </location>
</feature>
<evidence type="ECO:0000256" key="1">
    <source>
        <dbReference type="ARBA" id="ARBA00022801"/>
    </source>
</evidence>
<dbReference type="GO" id="GO:0008984">
    <property type="term" value="F:protein-glutamate methylesterase activity"/>
    <property type="evidence" value="ECO:0007669"/>
    <property type="project" value="UniProtKB-EC"/>
</dbReference>
<proteinExistence type="predicted"/>
<dbReference type="GO" id="GO:0000156">
    <property type="term" value="F:phosphorelay response regulator activity"/>
    <property type="evidence" value="ECO:0007669"/>
    <property type="project" value="InterPro"/>
</dbReference>
<dbReference type="GeneID" id="93090211"/>
<gene>
    <name evidence="5" type="primary">cheB</name>
    <name evidence="5" type="ORF">NCTC12475_01569</name>
</gene>
<evidence type="ECO:0000313" key="5">
    <source>
        <dbReference type="EMBL" id="SUX11350.1"/>
    </source>
</evidence>
<dbReference type="InterPro" id="IPR000673">
    <property type="entry name" value="Sig_transdc_resp-reg_Me-estase"/>
</dbReference>
<dbReference type="GO" id="GO:0006935">
    <property type="term" value="P:chemotaxis"/>
    <property type="evidence" value="ECO:0007669"/>
    <property type="project" value="UniProtKB-UniRule"/>
</dbReference>
<dbReference type="Gene3D" id="3.40.50.180">
    <property type="entry name" value="Methylesterase CheB, C-terminal domain"/>
    <property type="match status" value="1"/>
</dbReference>
<dbReference type="PANTHER" id="PTHR42872">
    <property type="entry name" value="PROTEIN-GLUTAMATE METHYLESTERASE/PROTEIN-GLUTAMINE GLUTAMINASE"/>
    <property type="match status" value="1"/>
</dbReference>
<evidence type="ECO:0000256" key="2">
    <source>
        <dbReference type="ARBA" id="ARBA00039140"/>
    </source>
</evidence>
<evidence type="ECO:0000313" key="6">
    <source>
        <dbReference type="Proteomes" id="UP000254920"/>
    </source>
</evidence>
<sequence>MLRNKLVLIGASTGGPGHLKKLLCDIKINSNIIVIAQHMDSMFIPSFCNQLAKECHINVECIENKIKLENKFYICKHNTQISKDLIASVHSDIKAPYSPNVDMLFSSAANLCENIEIMAILLTGIGDDGASGLLKLYENRAKCIAENEESAIIFGMPKRAKEINPNLKTMNLNDIRKELERFLYVF</sequence>
<dbReference type="PANTHER" id="PTHR42872:SF6">
    <property type="entry name" value="PROTEIN-GLUTAMATE METHYLESTERASE_PROTEIN-GLUTAMINE GLUTAMINASE"/>
    <property type="match status" value="1"/>
</dbReference>
<dbReference type="GO" id="GO:0005737">
    <property type="term" value="C:cytoplasm"/>
    <property type="evidence" value="ECO:0007669"/>
    <property type="project" value="InterPro"/>
</dbReference>
<accession>A0A381DL74</accession>
<dbReference type="Pfam" id="PF01339">
    <property type="entry name" value="CheB_methylest"/>
    <property type="match status" value="1"/>
</dbReference>
<dbReference type="PROSITE" id="PS50122">
    <property type="entry name" value="CHEB"/>
    <property type="match status" value="1"/>
</dbReference>
<protein>
    <recommendedName>
        <fullName evidence="2">protein-glutamate methylesterase</fullName>
        <ecNumber evidence="2">3.1.1.61</ecNumber>
    </recommendedName>
</protein>
<organism evidence="5 6">
    <name type="scientific">Campylobacter sputorum subsp. sputorum</name>
    <dbReference type="NCBI Taxonomy" id="32024"/>
    <lineage>
        <taxon>Bacteria</taxon>
        <taxon>Pseudomonadati</taxon>
        <taxon>Campylobacterota</taxon>
        <taxon>Epsilonproteobacteria</taxon>
        <taxon>Campylobacterales</taxon>
        <taxon>Campylobacteraceae</taxon>
        <taxon>Campylobacter</taxon>
    </lineage>
</organism>
<comment type="catalytic activity">
    <reaction evidence="3">
        <text>[protein]-L-glutamate 5-O-methyl ester + H2O = L-glutamyl-[protein] + methanol + H(+)</text>
        <dbReference type="Rhea" id="RHEA:23236"/>
        <dbReference type="Rhea" id="RHEA-COMP:10208"/>
        <dbReference type="Rhea" id="RHEA-COMP:10311"/>
        <dbReference type="ChEBI" id="CHEBI:15377"/>
        <dbReference type="ChEBI" id="CHEBI:15378"/>
        <dbReference type="ChEBI" id="CHEBI:17790"/>
        <dbReference type="ChEBI" id="CHEBI:29973"/>
        <dbReference type="ChEBI" id="CHEBI:82795"/>
        <dbReference type="EC" id="3.1.1.61"/>
    </reaction>
</comment>
<evidence type="ECO:0000259" key="4">
    <source>
        <dbReference type="PROSITE" id="PS50122"/>
    </source>
</evidence>
<name>A0A381DL74_9BACT</name>
<keyword evidence="6" id="KW-1185">Reference proteome</keyword>
<reference evidence="5 6" key="1">
    <citation type="submission" date="2018-06" db="EMBL/GenBank/DDBJ databases">
        <authorList>
            <consortium name="Pathogen Informatics"/>
            <person name="Doyle S."/>
        </authorList>
    </citation>
    <scope>NUCLEOTIDE SEQUENCE [LARGE SCALE GENOMIC DNA]</scope>
    <source>
        <strain evidence="5 6">NCTC12475</strain>
    </source>
</reference>
<dbReference type="AlphaFoldDB" id="A0A381DL74"/>
<dbReference type="RefSeq" id="WP_089182089.1">
    <property type="nucleotide sequence ID" value="NZ_CP043427.1"/>
</dbReference>
<dbReference type="STRING" id="32024.GCA_000788295_00903"/>
<dbReference type="EMBL" id="UFVD01000001">
    <property type="protein sequence ID" value="SUX11350.1"/>
    <property type="molecule type" value="Genomic_DNA"/>
</dbReference>
<dbReference type="CDD" id="cd16432">
    <property type="entry name" value="CheB_Rec"/>
    <property type="match status" value="1"/>
</dbReference>
<keyword evidence="1 5" id="KW-0378">Hydrolase</keyword>
<evidence type="ECO:0000256" key="3">
    <source>
        <dbReference type="ARBA" id="ARBA00048267"/>
    </source>
</evidence>
<dbReference type="InterPro" id="IPR035909">
    <property type="entry name" value="CheB_C"/>
</dbReference>